<dbReference type="PANTHER" id="PTHR30466">
    <property type="entry name" value="FLAVIN REDUCTASE"/>
    <property type="match status" value="1"/>
</dbReference>
<dbReference type="SUPFAM" id="SSF50475">
    <property type="entry name" value="FMN-binding split barrel"/>
    <property type="match status" value="1"/>
</dbReference>
<evidence type="ECO:0000259" key="3">
    <source>
        <dbReference type="SMART" id="SM00903"/>
    </source>
</evidence>
<dbReference type="Proteomes" id="UP001555826">
    <property type="component" value="Unassembled WGS sequence"/>
</dbReference>
<keyword evidence="2 4" id="KW-0560">Oxidoreductase</keyword>
<dbReference type="SMART" id="SM00903">
    <property type="entry name" value="Flavin_Reduct"/>
    <property type="match status" value="1"/>
</dbReference>
<comment type="caution">
    <text evidence="4">The sequence shown here is derived from an EMBL/GenBank/DDBJ whole genome shotgun (WGS) entry which is preliminary data.</text>
</comment>
<gene>
    <name evidence="4" type="ORF">AB1207_10280</name>
</gene>
<dbReference type="InterPro" id="IPR050268">
    <property type="entry name" value="NADH-dep_flavin_reductase"/>
</dbReference>
<protein>
    <submittedName>
        <fullName evidence="4">Flavin reductase family protein</fullName>
        <ecNumber evidence="4">1.-.-.-</ecNumber>
    </submittedName>
</protein>
<sequence length="176" mass="18290">MPELATATPLTPVPAGDARAFRSVLGHVPTGVTLVTAGGPADDRPSAAMVVGTFGSVSLDPPLVCFLPDRASTTWPLVRAAGAFTASVLAGHQVDVCRAFARKEDDRFERFGWDRTPGGGHVVHGAAAWVECVVEDVLETGDHDLVLGRVVALGADPDVPHSLVFSRGAYGVPTLV</sequence>
<organism evidence="4 5">
    <name type="scientific">Kineococcus endophyticus</name>
    <dbReference type="NCBI Taxonomy" id="1181883"/>
    <lineage>
        <taxon>Bacteria</taxon>
        <taxon>Bacillati</taxon>
        <taxon>Actinomycetota</taxon>
        <taxon>Actinomycetes</taxon>
        <taxon>Kineosporiales</taxon>
        <taxon>Kineosporiaceae</taxon>
        <taxon>Kineococcus</taxon>
    </lineage>
</organism>
<dbReference type="InterPro" id="IPR002563">
    <property type="entry name" value="Flavin_Rdtase-like_dom"/>
</dbReference>
<dbReference type="GO" id="GO:0016491">
    <property type="term" value="F:oxidoreductase activity"/>
    <property type="evidence" value="ECO:0007669"/>
    <property type="project" value="UniProtKB-KW"/>
</dbReference>
<dbReference type="EMBL" id="JBFNQN010000006">
    <property type="protein sequence ID" value="MEW9265134.1"/>
    <property type="molecule type" value="Genomic_DNA"/>
</dbReference>
<dbReference type="PANTHER" id="PTHR30466:SF11">
    <property type="entry name" value="FLAVIN-DEPENDENT MONOOXYGENASE, REDUCTASE SUBUNIT HSAB"/>
    <property type="match status" value="1"/>
</dbReference>
<accession>A0ABV3P686</accession>
<evidence type="ECO:0000313" key="4">
    <source>
        <dbReference type="EMBL" id="MEW9265134.1"/>
    </source>
</evidence>
<dbReference type="Pfam" id="PF01613">
    <property type="entry name" value="Flavin_Reduct"/>
    <property type="match status" value="1"/>
</dbReference>
<reference evidence="4 5" key="1">
    <citation type="submission" date="2024-07" db="EMBL/GenBank/DDBJ databases">
        <authorList>
            <person name="Thanompreechachai J."/>
            <person name="Duangmal K."/>
        </authorList>
    </citation>
    <scope>NUCLEOTIDE SEQUENCE [LARGE SCALE GENOMIC DNA]</scope>
    <source>
        <strain evidence="4 5">KCTC 19886</strain>
    </source>
</reference>
<dbReference type="EC" id="1.-.-.-" evidence="4"/>
<dbReference type="InterPro" id="IPR012349">
    <property type="entry name" value="Split_barrel_FMN-bd"/>
</dbReference>
<proteinExistence type="inferred from homology"/>
<feature type="domain" description="Flavin reductase like" evidence="3">
    <location>
        <begin position="25"/>
        <end position="172"/>
    </location>
</feature>
<evidence type="ECO:0000256" key="1">
    <source>
        <dbReference type="ARBA" id="ARBA00008898"/>
    </source>
</evidence>
<comment type="similarity">
    <text evidence="1">Belongs to the non-flavoprotein flavin reductase family.</text>
</comment>
<dbReference type="RefSeq" id="WP_367638065.1">
    <property type="nucleotide sequence ID" value="NZ_JBFNQN010000006.1"/>
</dbReference>
<dbReference type="Gene3D" id="2.30.110.10">
    <property type="entry name" value="Electron Transport, Fmn-binding Protein, Chain A"/>
    <property type="match status" value="1"/>
</dbReference>
<evidence type="ECO:0000256" key="2">
    <source>
        <dbReference type="ARBA" id="ARBA00023002"/>
    </source>
</evidence>
<evidence type="ECO:0000313" key="5">
    <source>
        <dbReference type="Proteomes" id="UP001555826"/>
    </source>
</evidence>
<keyword evidence="5" id="KW-1185">Reference proteome</keyword>
<name>A0ABV3P686_9ACTN</name>